<dbReference type="GO" id="GO:0004197">
    <property type="term" value="F:cysteine-type endopeptidase activity"/>
    <property type="evidence" value="ECO:0007669"/>
    <property type="project" value="InterPro"/>
</dbReference>
<keyword evidence="1 2" id="KW-0732">Signal</keyword>
<dbReference type="InterPro" id="IPR029030">
    <property type="entry name" value="Caspase-like_dom_sf"/>
</dbReference>
<dbReference type="Gene3D" id="3.40.50.10390">
    <property type="entry name" value="Gingipain r, domain 1"/>
    <property type="match status" value="1"/>
</dbReference>
<evidence type="ECO:0000259" key="3">
    <source>
        <dbReference type="Pfam" id="PF01364"/>
    </source>
</evidence>
<dbReference type="EMBL" id="MGFH01000024">
    <property type="protein sequence ID" value="OGM08128.1"/>
    <property type="molecule type" value="Genomic_DNA"/>
</dbReference>
<evidence type="ECO:0000256" key="2">
    <source>
        <dbReference type="SAM" id="SignalP"/>
    </source>
</evidence>
<dbReference type="Gene3D" id="3.40.50.1460">
    <property type="match status" value="1"/>
</dbReference>
<dbReference type="SUPFAM" id="SSF52129">
    <property type="entry name" value="Caspase-like"/>
    <property type="match status" value="1"/>
</dbReference>
<feature type="signal peptide" evidence="2">
    <location>
        <begin position="1"/>
        <end position="23"/>
    </location>
</feature>
<dbReference type="AlphaFoldDB" id="A0A1F7X179"/>
<feature type="chain" id="PRO_5009533683" description="Gingipain domain-containing protein" evidence="2">
    <location>
        <begin position="24"/>
        <end position="664"/>
    </location>
</feature>
<reference evidence="5 6" key="1">
    <citation type="journal article" date="2016" name="Nat. Commun.">
        <title>Thousands of microbial genomes shed light on interconnected biogeochemical processes in an aquifer system.</title>
        <authorList>
            <person name="Anantharaman K."/>
            <person name="Brown C.T."/>
            <person name="Hug L.A."/>
            <person name="Sharon I."/>
            <person name="Castelle C.J."/>
            <person name="Probst A.J."/>
            <person name="Thomas B.C."/>
            <person name="Singh A."/>
            <person name="Wilkins M.J."/>
            <person name="Karaoz U."/>
            <person name="Brodie E.L."/>
            <person name="Williams K.H."/>
            <person name="Hubbard S.S."/>
            <person name="Banfield J.F."/>
        </authorList>
    </citation>
    <scope>NUCLEOTIDE SEQUENCE [LARGE SCALE GENOMIC DNA]</scope>
</reference>
<evidence type="ECO:0000259" key="4">
    <source>
        <dbReference type="Pfam" id="PF08126"/>
    </source>
</evidence>
<dbReference type="STRING" id="1817813.A2008_00770"/>
<protein>
    <recommendedName>
        <fullName evidence="7">Gingipain domain-containing protein</fullName>
    </recommendedName>
</protein>
<evidence type="ECO:0000313" key="5">
    <source>
        <dbReference type="EMBL" id="OGM08128.1"/>
    </source>
</evidence>
<dbReference type="InterPro" id="IPR029031">
    <property type="entry name" value="Gingipain_N_sf"/>
</dbReference>
<name>A0A1F7X179_9BACT</name>
<evidence type="ECO:0000313" key="6">
    <source>
        <dbReference type="Proteomes" id="UP000178735"/>
    </source>
</evidence>
<comment type="caution">
    <text evidence="5">The sequence shown here is derived from an EMBL/GenBank/DDBJ whole genome shotgun (WGS) entry which is preliminary data.</text>
</comment>
<dbReference type="InterPro" id="IPR001769">
    <property type="entry name" value="Gingipain"/>
</dbReference>
<feature type="domain" description="Gingipain" evidence="3">
    <location>
        <begin position="246"/>
        <end position="573"/>
    </location>
</feature>
<gene>
    <name evidence="5" type="ORF">A2008_00770</name>
</gene>
<dbReference type="Proteomes" id="UP000178735">
    <property type="component" value="Unassembled WGS sequence"/>
</dbReference>
<dbReference type="InterPro" id="IPR012600">
    <property type="entry name" value="Propeptide_C25"/>
</dbReference>
<feature type="domain" description="Gingipain propeptide" evidence="4">
    <location>
        <begin position="38"/>
        <end position="232"/>
    </location>
</feature>
<dbReference type="Pfam" id="PF01364">
    <property type="entry name" value="Peptidase_C25"/>
    <property type="match status" value="1"/>
</dbReference>
<sequence length="664" mass="71986">MKKYLVLSLIAVMAFSLVSPVFAAPEWVALTKGAGAKVPEMKLVPTRESSVKIIEITVPGFYREVKRAGDADATFVTTGLSSKHMQKGMPEIPTMKNFVMLKEGEEVSAKIIGEDWSEIAMKKAAAPSKGHLTRNVNPEKVDFEYSDFYSSKNTFPGMENKVVMSEPFVMRDVRGVELTVNPFQYDNAKKIMKIAKKMRVELKFSSSRKASVKKAVPYEFAEIYKTAFINFNPTDVIERIELGNILVIAADQFAAETAPLVDWKAKQGFGVKFAKMSEVGTTADNVYAFIKNEYEKTGIAYIILVGDTEFIPTLLGVKERAASDPCFTKLAGNDHVPDAIISRLSVKTPAEVKNQVARIVHYEQFPDTGDAAKWYRKATGIASAEGSPTDYERANWLRDALMKYNFDVVDQIYDPGASKAKVSAAVNEGRSLINYIGHGSKTSWGTTYFNNTDALALKNGRKLPVIWSVACVNGQFNGGSDCFCEAWMKAGTPEAPAGAAAIFGSSTNAEWVPPCDMQSEINNVQMAGEKQSSVGALALTGILKGMQIWGTAPTSSGVMLFEQYNIFGDCTMMIRSDVPKAVEHKAVRSGDKVAVTVTAGGKAVKLARVAVTVGEGKEAKAAVTDENGKAELAFEALKDEKATAGSITITGLNLVPVVDSTIAL</sequence>
<evidence type="ECO:0000256" key="1">
    <source>
        <dbReference type="ARBA" id="ARBA00022729"/>
    </source>
</evidence>
<proteinExistence type="predicted"/>
<dbReference type="GO" id="GO:0006508">
    <property type="term" value="P:proteolysis"/>
    <property type="evidence" value="ECO:0007669"/>
    <property type="project" value="InterPro"/>
</dbReference>
<dbReference type="Gene3D" id="2.60.40.3800">
    <property type="match status" value="1"/>
</dbReference>
<evidence type="ECO:0008006" key="7">
    <source>
        <dbReference type="Google" id="ProtNLM"/>
    </source>
</evidence>
<accession>A0A1F7X179</accession>
<organism evidence="5 6">
    <name type="scientific">Candidatus Wallbacteria bacterium GWC2_49_35</name>
    <dbReference type="NCBI Taxonomy" id="1817813"/>
    <lineage>
        <taxon>Bacteria</taxon>
        <taxon>Candidatus Walliibacteriota</taxon>
    </lineage>
</organism>
<dbReference type="Pfam" id="PF08126">
    <property type="entry name" value="Propeptide_C25"/>
    <property type="match status" value="1"/>
</dbReference>
<dbReference type="InterPro" id="IPR038490">
    <property type="entry name" value="Gingipain_propep_sf"/>
</dbReference>